<dbReference type="Pfam" id="PF12456">
    <property type="entry name" value="hSac2"/>
    <property type="match status" value="1"/>
</dbReference>
<feature type="region of interest" description="Disordered" evidence="1">
    <location>
        <begin position="159"/>
        <end position="192"/>
    </location>
</feature>
<evidence type="ECO:0000259" key="2">
    <source>
        <dbReference type="PROSITE" id="PS50275"/>
    </source>
</evidence>
<dbReference type="EMBL" id="AWGJ01000007">
    <property type="protein sequence ID" value="ODN77924.1"/>
    <property type="molecule type" value="Genomic_DNA"/>
</dbReference>
<dbReference type="PANTHER" id="PTHR45662:SF7">
    <property type="entry name" value="SACI DOMAIN PROTEIN (AFU_ORTHOLOGUE AFUA_1G15890)"/>
    <property type="match status" value="1"/>
</dbReference>
<evidence type="ECO:0000313" key="4">
    <source>
        <dbReference type="EMBL" id="ODN77924.1"/>
    </source>
</evidence>
<protein>
    <recommendedName>
        <fullName evidence="6">SAC domain-containing protein</fullName>
    </recommendedName>
</protein>
<evidence type="ECO:0008006" key="6">
    <source>
        <dbReference type="Google" id="ProtNLM"/>
    </source>
</evidence>
<dbReference type="AlphaFoldDB" id="A0A1E3HNL8"/>
<dbReference type="RefSeq" id="XP_018993160.1">
    <property type="nucleotide sequence ID" value="XM_019139217.1"/>
</dbReference>
<comment type="caution">
    <text evidence="4">The sequence shown here is derived from an EMBL/GenBank/DDBJ whole genome shotgun (WGS) entry which is preliminary data.</text>
</comment>
<dbReference type="OrthoDB" id="405996at2759"/>
<feature type="region of interest" description="Disordered" evidence="1">
    <location>
        <begin position="797"/>
        <end position="826"/>
    </location>
</feature>
<dbReference type="GO" id="GO:0043812">
    <property type="term" value="F:phosphatidylinositol-4-phosphate phosphatase activity"/>
    <property type="evidence" value="ECO:0007669"/>
    <property type="project" value="TreeGrafter"/>
</dbReference>
<dbReference type="GeneID" id="30156333"/>
<evidence type="ECO:0000259" key="3">
    <source>
        <dbReference type="PROSITE" id="PS51791"/>
    </source>
</evidence>
<dbReference type="InterPro" id="IPR034753">
    <property type="entry name" value="hSac2"/>
</dbReference>
<dbReference type="InterPro" id="IPR002013">
    <property type="entry name" value="SAC_dom"/>
</dbReference>
<dbReference type="Proteomes" id="UP000094065">
    <property type="component" value="Unassembled WGS sequence"/>
</dbReference>
<dbReference type="PANTHER" id="PTHR45662">
    <property type="entry name" value="PHOSPHATIDYLINOSITIDE PHOSPHATASE SAC1"/>
    <property type="match status" value="1"/>
</dbReference>
<dbReference type="GO" id="GO:0046856">
    <property type="term" value="P:phosphatidylinositol dephosphorylation"/>
    <property type="evidence" value="ECO:0007669"/>
    <property type="project" value="TreeGrafter"/>
</dbReference>
<dbReference type="PROSITE" id="PS50275">
    <property type="entry name" value="SAC"/>
    <property type="match status" value="1"/>
</dbReference>
<gene>
    <name evidence="4" type="ORF">L202_05024</name>
</gene>
<sequence length="904" mass="100395">MSPAPSLPPRFTVPPLPPTLHRRIHLLPHDAGIILAPPGGAPGVLIHWGVRGKIEPLDGAEEGELVLGGVLGIARLWDAAYLFVFLPRTGTPLFPPHDDDEPSHEVYTLGDIHAIPLTRDGSAVSIKRLIALQESRKPKPKSATRWSLAIPISGAGALPQERDHLAASSDEDEDDDEPLTPEADESPIPTKARQWTKFIPKFRKRSESSAEPPKRQELEEKIVRQIKREFENGFFFSYDFDITHSLQAKRHTVSQRAASGAALADLIPKENSLFPPSVASTLRSSNDTATGHSTGEDFVEPDIYVPLWRRADKRFFWNEYLMKDFIDLGLHSYVVPVMQGWVQSSTFTIPIPPSPLDPIAQTSGVPVDIAVISRRSRDRAGLRYQRRGIDDNGHVANMVETEMAVRAKVEGKMSLFSFTQVRGSIPLRWSQSPYSMKPPPVLNEPVDKTYAVANLHFNDLVSRYGHITIINLSEQHGKEAPITNGYKQLTTELERDDVTYAEFDFHAKCSGMKWENIVELVDSLDFETMGYLWTLQGEALREQQGAFRTNCIDCLDRTNVVQSAIARRVLVHMLIQLGLQAEGPVVENVFNDIWANNGDMISLCYAHTSALKGDFVRTGKRDFSGMLHDGVSSLSRMFYGAISDFFAQAVISFLLGHRNLAVFSEFLETLTSEDAVSVIKLDRLRNVAIETCSARVLSEGEDKIGGWILLSPEAKSIRISSATEEKILILTQKAIYVASFNYSLEKVTEFTRIPLASITQIQRGAYILSTLQEASRDPKENAGLIIQFSPADESTRYSTYSLRNKAPPPSAASSEHPPHTPLPSVQHASIDPLAKEFFAFKALPGQSGDATCMETVKDIVSQLEKACKRDGLVVEKDIVSLTEAESSTTLLAKMDYAFKRALWL</sequence>
<dbReference type="Pfam" id="PF02383">
    <property type="entry name" value="Syja_N"/>
    <property type="match status" value="1"/>
</dbReference>
<dbReference type="GO" id="GO:0005783">
    <property type="term" value="C:endoplasmic reticulum"/>
    <property type="evidence" value="ECO:0007669"/>
    <property type="project" value="TreeGrafter"/>
</dbReference>
<organism evidence="4 5">
    <name type="scientific">Cryptococcus amylolentus CBS 6039</name>
    <dbReference type="NCBI Taxonomy" id="1295533"/>
    <lineage>
        <taxon>Eukaryota</taxon>
        <taxon>Fungi</taxon>
        <taxon>Dikarya</taxon>
        <taxon>Basidiomycota</taxon>
        <taxon>Agaricomycotina</taxon>
        <taxon>Tremellomycetes</taxon>
        <taxon>Tremellales</taxon>
        <taxon>Cryptococcaceae</taxon>
        <taxon>Cryptococcus</taxon>
    </lineage>
</organism>
<evidence type="ECO:0000313" key="5">
    <source>
        <dbReference type="Proteomes" id="UP000094065"/>
    </source>
</evidence>
<dbReference type="STRING" id="1295533.A0A1E3HNL8"/>
<dbReference type="InterPro" id="IPR022158">
    <property type="entry name" value="Inositol_phosphatase"/>
</dbReference>
<feature type="compositionally biased region" description="Acidic residues" evidence="1">
    <location>
        <begin position="169"/>
        <end position="185"/>
    </location>
</feature>
<name>A0A1E3HNL8_9TREE</name>
<dbReference type="PROSITE" id="PS51791">
    <property type="entry name" value="HSAC2"/>
    <property type="match status" value="1"/>
</dbReference>
<feature type="domain" description="HSac2" evidence="3">
    <location>
        <begin position="679"/>
        <end position="834"/>
    </location>
</feature>
<feature type="domain" description="SAC" evidence="2">
    <location>
        <begin position="233"/>
        <end position="607"/>
    </location>
</feature>
<evidence type="ECO:0000256" key="1">
    <source>
        <dbReference type="SAM" id="MobiDB-lite"/>
    </source>
</evidence>
<reference evidence="4 5" key="1">
    <citation type="submission" date="2016-06" db="EMBL/GenBank/DDBJ databases">
        <title>Evolution of pathogenesis and genome organization in the Tremellales.</title>
        <authorList>
            <person name="Cuomo C."/>
            <person name="Litvintseva A."/>
            <person name="Heitman J."/>
            <person name="Chen Y."/>
            <person name="Sun S."/>
            <person name="Springer D."/>
            <person name="Dromer F."/>
            <person name="Young S."/>
            <person name="Zeng Q."/>
            <person name="Chapman S."/>
            <person name="Gujja S."/>
            <person name="Saif S."/>
            <person name="Birren B."/>
        </authorList>
    </citation>
    <scope>NUCLEOTIDE SEQUENCE [LARGE SCALE GENOMIC DNA]</scope>
    <source>
        <strain evidence="4 5">CBS 6039</strain>
    </source>
</reference>
<accession>A0A1E3HNL8</accession>
<proteinExistence type="predicted"/>
<keyword evidence="5" id="KW-1185">Reference proteome</keyword>